<dbReference type="AlphaFoldDB" id="A0A0A9H9C8"/>
<protein>
    <submittedName>
        <fullName evidence="1">Uncharacterized protein</fullName>
    </submittedName>
</protein>
<dbReference type="EMBL" id="GBRH01164544">
    <property type="protein sequence ID" value="JAE33352.1"/>
    <property type="molecule type" value="Transcribed_RNA"/>
</dbReference>
<proteinExistence type="predicted"/>
<sequence length="47" mass="5232">MPSEFLFQKDNNSIISHHLAPPGIPLTKQSLSPTHETCGMYVKSGYE</sequence>
<evidence type="ECO:0000313" key="1">
    <source>
        <dbReference type="EMBL" id="JAE33352.1"/>
    </source>
</evidence>
<reference evidence="1" key="1">
    <citation type="submission" date="2014-09" db="EMBL/GenBank/DDBJ databases">
        <authorList>
            <person name="Magalhaes I.L.F."/>
            <person name="Oliveira U."/>
            <person name="Santos F.R."/>
            <person name="Vidigal T.H.D.A."/>
            <person name="Brescovit A.D."/>
            <person name="Santos A.J."/>
        </authorList>
    </citation>
    <scope>NUCLEOTIDE SEQUENCE</scope>
    <source>
        <tissue evidence="1">Shoot tissue taken approximately 20 cm above the soil surface</tissue>
    </source>
</reference>
<reference evidence="1" key="2">
    <citation type="journal article" date="2015" name="Data Brief">
        <title>Shoot transcriptome of the giant reed, Arundo donax.</title>
        <authorList>
            <person name="Barrero R.A."/>
            <person name="Guerrero F.D."/>
            <person name="Moolhuijzen P."/>
            <person name="Goolsby J.A."/>
            <person name="Tidwell J."/>
            <person name="Bellgard S.E."/>
            <person name="Bellgard M.I."/>
        </authorList>
    </citation>
    <scope>NUCLEOTIDE SEQUENCE</scope>
    <source>
        <tissue evidence="1">Shoot tissue taken approximately 20 cm above the soil surface</tissue>
    </source>
</reference>
<accession>A0A0A9H9C8</accession>
<organism evidence="1">
    <name type="scientific">Arundo donax</name>
    <name type="common">Giant reed</name>
    <name type="synonym">Donax arundinaceus</name>
    <dbReference type="NCBI Taxonomy" id="35708"/>
    <lineage>
        <taxon>Eukaryota</taxon>
        <taxon>Viridiplantae</taxon>
        <taxon>Streptophyta</taxon>
        <taxon>Embryophyta</taxon>
        <taxon>Tracheophyta</taxon>
        <taxon>Spermatophyta</taxon>
        <taxon>Magnoliopsida</taxon>
        <taxon>Liliopsida</taxon>
        <taxon>Poales</taxon>
        <taxon>Poaceae</taxon>
        <taxon>PACMAD clade</taxon>
        <taxon>Arundinoideae</taxon>
        <taxon>Arundineae</taxon>
        <taxon>Arundo</taxon>
    </lineage>
</organism>
<name>A0A0A9H9C8_ARUDO</name>